<sequence length="192" mass="21402">MAADVPTMVTTVRAVVGTVALLALMVCTTRLYLRKFVIRAFGLDDYFVIVSLGVYISLCTYLFVASSVKISLIVFLMRIFPTKSIRYFGIGIIVFLVLVTISGELPLILQCMPVRAAYDKTVANFKCFSPDAMFGIEMYQGVVMFAVDIVIFLMPIPTIWKLQMPIQRRLSIIGLFSLGKHIGRLLEAGARD</sequence>
<feature type="transmembrane region" description="Helical" evidence="6">
    <location>
        <begin position="53"/>
        <end position="75"/>
    </location>
</feature>
<dbReference type="InterPro" id="IPR052337">
    <property type="entry name" value="SAT4-like"/>
</dbReference>
<feature type="transmembrane region" description="Helical" evidence="6">
    <location>
        <begin position="138"/>
        <end position="160"/>
    </location>
</feature>
<proteinExistence type="inferred from homology"/>
<dbReference type="RefSeq" id="XP_056509965.1">
    <property type="nucleotide sequence ID" value="XM_056657165.1"/>
</dbReference>
<comment type="caution">
    <text evidence="8">The sequence shown here is derived from an EMBL/GenBank/DDBJ whole genome shotgun (WGS) entry which is preliminary data.</text>
</comment>
<keyword evidence="4 6" id="KW-0472">Membrane</keyword>
<evidence type="ECO:0000313" key="9">
    <source>
        <dbReference type="Proteomes" id="UP001141434"/>
    </source>
</evidence>
<protein>
    <recommendedName>
        <fullName evidence="7">Rhodopsin domain-containing protein</fullName>
    </recommendedName>
</protein>
<evidence type="ECO:0000256" key="6">
    <source>
        <dbReference type="SAM" id="Phobius"/>
    </source>
</evidence>
<keyword evidence="9" id="KW-1185">Reference proteome</keyword>
<reference evidence="8" key="1">
    <citation type="submission" date="2022-11" db="EMBL/GenBank/DDBJ databases">
        <authorList>
            <person name="Petersen C."/>
        </authorList>
    </citation>
    <scope>NUCLEOTIDE SEQUENCE</scope>
    <source>
        <strain evidence="8">IBT 34128</strain>
    </source>
</reference>
<name>A0A9W9K3I3_9EURO</name>
<comment type="subcellular location">
    <subcellularLocation>
        <location evidence="1">Membrane</location>
        <topology evidence="1">Multi-pass membrane protein</topology>
    </subcellularLocation>
</comment>
<evidence type="ECO:0000256" key="5">
    <source>
        <dbReference type="ARBA" id="ARBA00038359"/>
    </source>
</evidence>
<dbReference type="GeneID" id="81396334"/>
<feature type="transmembrane region" description="Helical" evidence="6">
    <location>
        <begin position="12"/>
        <end position="33"/>
    </location>
</feature>
<dbReference type="GO" id="GO:0016020">
    <property type="term" value="C:membrane"/>
    <property type="evidence" value="ECO:0007669"/>
    <property type="project" value="UniProtKB-SubCell"/>
</dbReference>
<reference evidence="8" key="2">
    <citation type="journal article" date="2023" name="IMA Fungus">
        <title>Comparative genomic study of the Penicillium genus elucidates a diverse pangenome and 15 lateral gene transfer events.</title>
        <authorList>
            <person name="Petersen C."/>
            <person name="Sorensen T."/>
            <person name="Nielsen M.R."/>
            <person name="Sondergaard T.E."/>
            <person name="Sorensen J.L."/>
            <person name="Fitzpatrick D.A."/>
            <person name="Frisvad J.C."/>
            <person name="Nielsen K.L."/>
        </authorList>
    </citation>
    <scope>NUCLEOTIDE SEQUENCE</scope>
    <source>
        <strain evidence="8">IBT 34128</strain>
    </source>
</reference>
<keyword evidence="2 6" id="KW-0812">Transmembrane</keyword>
<evidence type="ECO:0000256" key="1">
    <source>
        <dbReference type="ARBA" id="ARBA00004141"/>
    </source>
</evidence>
<keyword evidence="3 6" id="KW-1133">Transmembrane helix</keyword>
<organism evidence="8 9">
    <name type="scientific">Penicillium alfredii</name>
    <dbReference type="NCBI Taxonomy" id="1506179"/>
    <lineage>
        <taxon>Eukaryota</taxon>
        <taxon>Fungi</taxon>
        <taxon>Dikarya</taxon>
        <taxon>Ascomycota</taxon>
        <taxon>Pezizomycotina</taxon>
        <taxon>Eurotiomycetes</taxon>
        <taxon>Eurotiomycetidae</taxon>
        <taxon>Eurotiales</taxon>
        <taxon>Aspergillaceae</taxon>
        <taxon>Penicillium</taxon>
    </lineage>
</organism>
<comment type="similarity">
    <text evidence="5">Belongs to the SAT4 family.</text>
</comment>
<dbReference type="OrthoDB" id="4525788at2759"/>
<feature type="domain" description="Rhodopsin" evidence="7">
    <location>
        <begin position="54"/>
        <end position="179"/>
    </location>
</feature>
<dbReference type="Proteomes" id="UP001141434">
    <property type="component" value="Unassembled WGS sequence"/>
</dbReference>
<dbReference type="EMBL" id="JAPMSZ010000009">
    <property type="protein sequence ID" value="KAJ5091768.1"/>
    <property type="molecule type" value="Genomic_DNA"/>
</dbReference>
<dbReference type="PANTHER" id="PTHR33048:SF47">
    <property type="entry name" value="INTEGRAL MEMBRANE PROTEIN-RELATED"/>
    <property type="match status" value="1"/>
</dbReference>
<dbReference type="InterPro" id="IPR049326">
    <property type="entry name" value="Rhodopsin_dom_fungi"/>
</dbReference>
<evidence type="ECO:0000256" key="4">
    <source>
        <dbReference type="ARBA" id="ARBA00023136"/>
    </source>
</evidence>
<dbReference type="Pfam" id="PF20684">
    <property type="entry name" value="Fung_rhodopsin"/>
    <property type="match status" value="1"/>
</dbReference>
<evidence type="ECO:0000256" key="3">
    <source>
        <dbReference type="ARBA" id="ARBA00022989"/>
    </source>
</evidence>
<feature type="transmembrane region" description="Helical" evidence="6">
    <location>
        <begin position="87"/>
        <end position="109"/>
    </location>
</feature>
<evidence type="ECO:0000256" key="2">
    <source>
        <dbReference type="ARBA" id="ARBA00022692"/>
    </source>
</evidence>
<evidence type="ECO:0000313" key="8">
    <source>
        <dbReference type="EMBL" id="KAJ5091768.1"/>
    </source>
</evidence>
<dbReference type="AlphaFoldDB" id="A0A9W9K3I3"/>
<evidence type="ECO:0000259" key="7">
    <source>
        <dbReference type="Pfam" id="PF20684"/>
    </source>
</evidence>
<accession>A0A9W9K3I3</accession>
<dbReference type="PANTHER" id="PTHR33048">
    <property type="entry name" value="PTH11-LIKE INTEGRAL MEMBRANE PROTEIN (AFU_ORTHOLOGUE AFUA_5G11245)"/>
    <property type="match status" value="1"/>
</dbReference>
<gene>
    <name evidence="8" type="ORF">NUU61_006638</name>
</gene>